<evidence type="ECO:0000313" key="1">
    <source>
        <dbReference type="EMBL" id="DAG99392.1"/>
    </source>
</evidence>
<organism evidence="1">
    <name type="scientific">Ackermannviridae sp</name>
    <dbReference type="NCBI Taxonomy" id="2831612"/>
    <lineage>
        <taxon>Viruses</taxon>
        <taxon>Duplodnaviria</taxon>
        <taxon>Heunggongvirae</taxon>
        <taxon>Uroviricota</taxon>
        <taxon>Caudoviricetes</taxon>
        <taxon>Pantevenvirales</taxon>
        <taxon>Ackermannviridae</taxon>
    </lineage>
</organism>
<sequence length="105" mass="10693">MLGLLTAEAGKRGLQFVPLGVDFLHVGDAAAVIGVVLAGQVAIHRGAFGDGAGAGVKPFIGFIGGSHVVSSCGAVGRLLFVSMALLYPSTCTLSIRLRVICWIAQ</sequence>
<accession>A0A8S5VW37</accession>
<dbReference type="EMBL" id="BK035411">
    <property type="protein sequence ID" value="DAG99392.1"/>
    <property type="molecule type" value="Genomic_DNA"/>
</dbReference>
<protein>
    <submittedName>
        <fullName evidence="1">Uncharacterized protein</fullName>
    </submittedName>
</protein>
<reference evidence="1" key="1">
    <citation type="journal article" date="2021" name="Proc. Natl. Acad. Sci. U.S.A.">
        <title>A Catalog of Tens of Thousands of Viruses from Human Metagenomes Reveals Hidden Associations with Chronic Diseases.</title>
        <authorList>
            <person name="Tisza M.J."/>
            <person name="Buck C.B."/>
        </authorList>
    </citation>
    <scope>NUCLEOTIDE SEQUENCE</scope>
    <source>
        <strain evidence="1">CtY4J10</strain>
    </source>
</reference>
<proteinExistence type="predicted"/>
<name>A0A8S5VW37_9CAUD</name>